<dbReference type="FunFam" id="3.30.200.20:FF:000309">
    <property type="entry name" value="Leucine-rich repeat receptor protein kinase MSP1"/>
    <property type="match status" value="1"/>
</dbReference>
<evidence type="ECO:0000256" key="14">
    <source>
        <dbReference type="ARBA" id="ARBA00022777"/>
    </source>
</evidence>
<evidence type="ECO:0000313" key="25">
    <source>
        <dbReference type="EMBL" id="KAG6683451.1"/>
    </source>
</evidence>
<dbReference type="SMART" id="SM00365">
    <property type="entry name" value="LRR_SD22"/>
    <property type="match status" value="7"/>
</dbReference>
<feature type="transmembrane region" description="Helical" evidence="23">
    <location>
        <begin position="21"/>
        <end position="43"/>
    </location>
</feature>
<dbReference type="InterPro" id="IPR051716">
    <property type="entry name" value="Plant_RL_S/T_kinase"/>
</dbReference>
<dbReference type="AlphaFoldDB" id="A0A922IUJ5"/>
<keyword evidence="14" id="KW-0418">Kinase</keyword>
<dbReference type="PANTHER" id="PTHR48053:SF139">
    <property type="entry name" value="LRR RECEPTOR-LIKE KINASE FAMILY PROTEIN"/>
    <property type="match status" value="1"/>
</dbReference>
<dbReference type="Pfam" id="PF07714">
    <property type="entry name" value="PK_Tyr_Ser-Thr"/>
    <property type="match status" value="1"/>
</dbReference>
<keyword evidence="5" id="KW-0134">Cell wall</keyword>
<dbReference type="Pfam" id="PF08263">
    <property type="entry name" value="LRRNT_2"/>
    <property type="match status" value="1"/>
</dbReference>
<dbReference type="SUPFAM" id="SSF52047">
    <property type="entry name" value="RNI-like"/>
    <property type="match status" value="1"/>
</dbReference>
<dbReference type="EMBL" id="CM031836">
    <property type="protein sequence ID" value="KAG6683451.1"/>
    <property type="molecule type" value="Genomic_DNA"/>
</dbReference>
<evidence type="ECO:0000256" key="9">
    <source>
        <dbReference type="ARBA" id="ARBA00022679"/>
    </source>
</evidence>
<keyword evidence="6" id="KW-0723">Serine/threonine-protein kinase</keyword>
<evidence type="ECO:0000256" key="8">
    <source>
        <dbReference type="ARBA" id="ARBA00022614"/>
    </source>
</evidence>
<evidence type="ECO:0000256" key="7">
    <source>
        <dbReference type="ARBA" id="ARBA00022553"/>
    </source>
</evidence>
<dbReference type="GO" id="GO:0009653">
    <property type="term" value="P:anatomical structure morphogenesis"/>
    <property type="evidence" value="ECO:0007669"/>
    <property type="project" value="UniProtKB-ARBA"/>
</dbReference>
<evidence type="ECO:0000256" key="16">
    <source>
        <dbReference type="ARBA" id="ARBA00022989"/>
    </source>
</evidence>
<proteinExistence type="inferred from homology"/>
<accession>A0A922IUJ5</accession>
<dbReference type="OrthoDB" id="676979at2759"/>
<protein>
    <recommendedName>
        <fullName evidence="3">non-specific serine/threonine protein kinase</fullName>
        <ecNumber evidence="3">2.7.11.1</ecNumber>
    </recommendedName>
</protein>
<comment type="caution">
    <text evidence="25">The sequence shown here is derived from an EMBL/GenBank/DDBJ whole genome shotgun (WGS) entry which is preliminary data.</text>
</comment>
<dbReference type="InterPro" id="IPR032675">
    <property type="entry name" value="LRR_dom_sf"/>
</dbReference>
<comment type="catalytic activity">
    <reaction evidence="21">
        <text>L-threonyl-[protein] + ATP = O-phospho-L-threonyl-[protein] + ADP + H(+)</text>
        <dbReference type="Rhea" id="RHEA:46608"/>
        <dbReference type="Rhea" id="RHEA-COMP:11060"/>
        <dbReference type="Rhea" id="RHEA-COMP:11605"/>
        <dbReference type="ChEBI" id="CHEBI:15378"/>
        <dbReference type="ChEBI" id="CHEBI:30013"/>
        <dbReference type="ChEBI" id="CHEBI:30616"/>
        <dbReference type="ChEBI" id="CHEBI:61977"/>
        <dbReference type="ChEBI" id="CHEBI:456216"/>
        <dbReference type="EC" id="2.7.11.1"/>
    </reaction>
</comment>
<reference evidence="25" key="1">
    <citation type="submission" date="2021-01" db="EMBL/GenBank/DDBJ databases">
        <authorList>
            <person name="Lovell J.T."/>
            <person name="Bentley N."/>
            <person name="Bhattarai G."/>
            <person name="Jenkins J.W."/>
            <person name="Sreedasyam A."/>
            <person name="Alarcon Y."/>
            <person name="Bock C."/>
            <person name="Boston L."/>
            <person name="Carlson J."/>
            <person name="Cervantes K."/>
            <person name="Clermont K."/>
            <person name="Krom N."/>
            <person name="Kubenka K."/>
            <person name="Mamidi S."/>
            <person name="Mattison C."/>
            <person name="Monteros M."/>
            <person name="Pisani C."/>
            <person name="Plott C."/>
            <person name="Rajasekar S."/>
            <person name="Rhein H.S."/>
            <person name="Rohla C."/>
            <person name="Song M."/>
            <person name="Hilaire R.S."/>
            <person name="Shu S."/>
            <person name="Wells L."/>
            <person name="Wang X."/>
            <person name="Webber J."/>
            <person name="Heerema R.J."/>
            <person name="Klein P."/>
            <person name="Conner P."/>
            <person name="Grauke L."/>
            <person name="Grimwood J."/>
            <person name="Schmutz J."/>
            <person name="Randall J.J."/>
        </authorList>
    </citation>
    <scope>NUCLEOTIDE SEQUENCE</scope>
    <source>
        <tissue evidence="25">Leaf</tissue>
    </source>
</reference>
<dbReference type="FunFam" id="3.80.10.10:FF:000400">
    <property type="entry name" value="Nuclear pore complex protein NUP107"/>
    <property type="match status" value="1"/>
</dbReference>
<keyword evidence="11" id="KW-0732">Signal</keyword>
<evidence type="ECO:0000256" key="11">
    <source>
        <dbReference type="ARBA" id="ARBA00022729"/>
    </source>
</evidence>
<dbReference type="GO" id="GO:0099402">
    <property type="term" value="P:plant organ development"/>
    <property type="evidence" value="ECO:0007669"/>
    <property type="project" value="UniProtKB-ARBA"/>
</dbReference>
<dbReference type="FunFam" id="1.10.510.10:FF:000445">
    <property type="entry name" value="MDIS1-interacting receptor like kinase 2"/>
    <property type="match status" value="1"/>
</dbReference>
<dbReference type="PROSITE" id="PS00109">
    <property type="entry name" value="PROTEIN_KINASE_TYR"/>
    <property type="match status" value="1"/>
</dbReference>
<dbReference type="PROSITE" id="PS51450">
    <property type="entry name" value="LRR"/>
    <property type="match status" value="1"/>
</dbReference>
<keyword evidence="8" id="KW-0433">Leucine-rich repeat</keyword>
<dbReference type="FunFam" id="3.80.10.10:FF:000719">
    <property type="entry name" value="MDIS1-interacting receptor like kinase 2 isoform A"/>
    <property type="match status" value="1"/>
</dbReference>
<dbReference type="Gene3D" id="3.30.200.20">
    <property type="entry name" value="Phosphorylase Kinase, domain 1"/>
    <property type="match status" value="1"/>
</dbReference>
<comment type="catalytic activity">
    <reaction evidence="22">
        <text>L-seryl-[protein] + ATP = O-phospho-L-seryl-[protein] + ADP + H(+)</text>
        <dbReference type="Rhea" id="RHEA:17989"/>
        <dbReference type="Rhea" id="RHEA-COMP:9863"/>
        <dbReference type="Rhea" id="RHEA-COMP:11604"/>
        <dbReference type="ChEBI" id="CHEBI:15378"/>
        <dbReference type="ChEBI" id="CHEBI:29999"/>
        <dbReference type="ChEBI" id="CHEBI:30616"/>
        <dbReference type="ChEBI" id="CHEBI:83421"/>
        <dbReference type="ChEBI" id="CHEBI:456216"/>
        <dbReference type="EC" id="2.7.11.1"/>
    </reaction>
</comment>
<organism evidence="25 26">
    <name type="scientific">Carya illinoinensis</name>
    <name type="common">Pecan</name>
    <dbReference type="NCBI Taxonomy" id="32201"/>
    <lineage>
        <taxon>Eukaryota</taxon>
        <taxon>Viridiplantae</taxon>
        <taxon>Streptophyta</taxon>
        <taxon>Embryophyta</taxon>
        <taxon>Tracheophyta</taxon>
        <taxon>Spermatophyta</taxon>
        <taxon>Magnoliopsida</taxon>
        <taxon>eudicotyledons</taxon>
        <taxon>Gunneridae</taxon>
        <taxon>Pentapetalae</taxon>
        <taxon>rosids</taxon>
        <taxon>fabids</taxon>
        <taxon>Fagales</taxon>
        <taxon>Juglandaceae</taxon>
        <taxon>Carya</taxon>
    </lineage>
</organism>
<dbReference type="Pfam" id="PF23598">
    <property type="entry name" value="LRR_14"/>
    <property type="match status" value="1"/>
</dbReference>
<comment type="similarity">
    <text evidence="20">Belongs to the polygalacturonase-inhibiting protein family.</text>
</comment>
<dbReference type="PRINTS" id="PR00019">
    <property type="entry name" value="LEURICHRPT"/>
</dbReference>
<feature type="transmembrane region" description="Helical" evidence="23">
    <location>
        <begin position="712"/>
        <end position="735"/>
    </location>
</feature>
<dbReference type="Gene3D" id="1.10.510.10">
    <property type="entry name" value="Transferase(Phosphotransferase) domain 1"/>
    <property type="match status" value="1"/>
</dbReference>
<keyword evidence="13" id="KW-0547">Nucleotide-binding</keyword>
<keyword evidence="10 23" id="KW-0812">Transmembrane</keyword>
<dbReference type="GO" id="GO:0005886">
    <property type="term" value="C:plasma membrane"/>
    <property type="evidence" value="ECO:0007669"/>
    <property type="project" value="UniProtKB-SubCell"/>
</dbReference>
<evidence type="ECO:0000256" key="2">
    <source>
        <dbReference type="ARBA" id="ARBA00004251"/>
    </source>
</evidence>
<dbReference type="GO" id="GO:0005524">
    <property type="term" value="F:ATP binding"/>
    <property type="evidence" value="ECO:0007669"/>
    <property type="project" value="UniProtKB-KW"/>
</dbReference>
<evidence type="ECO:0000256" key="5">
    <source>
        <dbReference type="ARBA" id="ARBA00022512"/>
    </source>
</evidence>
<evidence type="ECO:0000256" key="17">
    <source>
        <dbReference type="ARBA" id="ARBA00023136"/>
    </source>
</evidence>
<dbReference type="Pfam" id="PF00560">
    <property type="entry name" value="LRR_1"/>
    <property type="match status" value="6"/>
</dbReference>
<keyword evidence="4" id="KW-1003">Cell membrane</keyword>
<dbReference type="Gene3D" id="3.80.10.10">
    <property type="entry name" value="Ribonuclease Inhibitor"/>
    <property type="match status" value="4"/>
</dbReference>
<sequence>MAFSLIQHKPAGMGSSIFQKVCVLLISTVFFVDLVSLSNPVFISASSQEATALLQWKDSLQNESQSNLSSWISPPNSPNNSSPNINQTSNPCMWFGIFCNPGGSVIKLELNNSGLEGTLHGFSFSTFPNLSYVNLSGNNLFDSIPSQISYLSKLIYLDLSSNKLSGKIPPEIGLLTELEVLNLGDNHLNGSILEEIGHLKSLSKLSLFSNSLDGFIPVSLTNLSKLEYLHLHNNELFGFIPPEIGNLSNLVELSIHSNILIGSIPPTFGNLKRLTSLFLYNNSLSGSIPSELGNMGSLVRLSLQTNHLNGSIPPSLGDLGNLTLLYLYFNNLSGTIPEELGNLKRIKNLQLSRNQLHGYVPNSFVNLRNLNVLYLRDNQLSGEIPQGIGDFMNLTILQIDTNQFTGFLPQNICLSGSLQYLSASNNHFTGRVPKSLKNCSSLVRVRLEGNQLTGDISEDFGVYPTLNYIDLSYNRLFGKISSNWGQCPQLATLKIGGNNLTGSILLEIGKLTQVHVLDLSENRIVGAIPKEIGKLTSLERLMLNGNQFSGSIPLELGSLTDLEYLDLSSNRLKDSIPSNFGDLLKLNYLNLSHNNFSQTLPVPLMSLFQISEMDLSFNSLNGEIPSEISKMQSLEKLNLSHNYFSSFIPTAFEEMRALLYIDISYNDFQGPIPSNKAFLDAPLEALQGNKGLCGNVTGLKRCNNSTKKSHKVMFLTVFPIMGALLVLFAFFRVFIAFKRRKKDPESEQSVMHEVEFLSMTTVNGRTMYQEIMKATKGFDDLYCIGKGGCGSVYKAKLPFGVIFAVKKLHQAHDDRKGLQKEFKNEIRALTEIRHRNIVKLHGFCSHPEHPFLVYEYFERGSLAKNLENEDSAKVLDWNKRLNIVKGVAYALSYMHHDCVVPIIHRDISSRNILLDSQYDAHVSDFGTAKLLMKLDTSNWSSLVGTYGYVAPGSLFFFLLILDTHIYRRNACFDFSFLFLAELAYTIKVTEKCDVYSFGVLALEVLMGKHPGDFICSLSSPSAMKNVQLKDVLDRRLPFPQHVLEEELNTVVKLARKCLDCQPQSRPTMHFISNVLKAQIAIS</sequence>
<evidence type="ECO:0000256" key="6">
    <source>
        <dbReference type="ARBA" id="ARBA00022527"/>
    </source>
</evidence>
<dbReference type="InterPro" id="IPR001245">
    <property type="entry name" value="Ser-Thr/Tyr_kinase_cat_dom"/>
</dbReference>
<keyword evidence="7" id="KW-0597">Phosphoprotein</keyword>
<keyword evidence="16 23" id="KW-1133">Transmembrane helix</keyword>
<evidence type="ECO:0000313" key="26">
    <source>
        <dbReference type="Proteomes" id="UP000811246"/>
    </source>
</evidence>
<dbReference type="EC" id="2.7.11.1" evidence="3"/>
<dbReference type="GO" id="GO:0004674">
    <property type="term" value="F:protein serine/threonine kinase activity"/>
    <property type="evidence" value="ECO:0007669"/>
    <property type="project" value="UniProtKB-KW"/>
</dbReference>
<evidence type="ECO:0000256" key="13">
    <source>
        <dbReference type="ARBA" id="ARBA00022741"/>
    </source>
</evidence>
<evidence type="ECO:0000256" key="18">
    <source>
        <dbReference type="ARBA" id="ARBA00023170"/>
    </source>
</evidence>
<evidence type="ECO:0000259" key="24">
    <source>
        <dbReference type="PROSITE" id="PS50011"/>
    </source>
</evidence>
<dbReference type="InterPro" id="IPR055414">
    <property type="entry name" value="LRR_R13L4/SHOC2-like"/>
</dbReference>
<evidence type="ECO:0000256" key="23">
    <source>
        <dbReference type="SAM" id="Phobius"/>
    </source>
</evidence>
<evidence type="ECO:0000256" key="3">
    <source>
        <dbReference type="ARBA" id="ARBA00012513"/>
    </source>
</evidence>
<evidence type="ECO:0000256" key="19">
    <source>
        <dbReference type="ARBA" id="ARBA00023180"/>
    </source>
</evidence>
<dbReference type="InterPro" id="IPR001611">
    <property type="entry name" value="Leu-rich_rpt"/>
</dbReference>
<keyword evidence="5" id="KW-0964">Secreted</keyword>
<evidence type="ECO:0000256" key="20">
    <source>
        <dbReference type="ARBA" id="ARBA00038043"/>
    </source>
</evidence>
<feature type="domain" description="Protein kinase" evidence="24">
    <location>
        <begin position="778"/>
        <end position="1081"/>
    </location>
</feature>
<dbReference type="Pfam" id="PF13855">
    <property type="entry name" value="LRR_8"/>
    <property type="match status" value="2"/>
</dbReference>
<dbReference type="InterPro" id="IPR000719">
    <property type="entry name" value="Prot_kinase_dom"/>
</dbReference>
<dbReference type="SMART" id="SM00369">
    <property type="entry name" value="LRR_TYP"/>
    <property type="match status" value="9"/>
</dbReference>
<dbReference type="PANTHER" id="PTHR48053">
    <property type="entry name" value="LEUCINE RICH REPEAT FAMILY PROTEIN, EXPRESSED"/>
    <property type="match status" value="1"/>
</dbReference>
<dbReference type="FunFam" id="3.80.10.10:FF:000095">
    <property type="entry name" value="LRR receptor-like serine/threonine-protein kinase GSO1"/>
    <property type="match status" value="1"/>
</dbReference>
<dbReference type="InterPro" id="IPR013210">
    <property type="entry name" value="LRR_N_plant-typ"/>
</dbReference>
<dbReference type="Pfam" id="PF00069">
    <property type="entry name" value="Pkinase"/>
    <property type="match status" value="1"/>
</dbReference>
<dbReference type="SUPFAM" id="SSF52058">
    <property type="entry name" value="L domain-like"/>
    <property type="match status" value="1"/>
</dbReference>
<dbReference type="Proteomes" id="UP000811246">
    <property type="component" value="Chromosome 12"/>
</dbReference>
<feature type="transmembrane region" description="Helical" evidence="23">
    <location>
        <begin position="939"/>
        <end position="961"/>
    </location>
</feature>
<dbReference type="PROSITE" id="PS50011">
    <property type="entry name" value="PROTEIN_KINASE_DOM"/>
    <property type="match status" value="1"/>
</dbReference>
<comment type="subcellular location">
    <subcellularLocation>
        <location evidence="2">Cell membrane</location>
        <topology evidence="2">Single-pass type I membrane protein</topology>
    </subcellularLocation>
    <subcellularLocation>
        <location evidence="1">Secreted</location>
        <location evidence="1">Cell wall</location>
    </subcellularLocation>
</comment>
<dbReference type="SUPFAM" id="SSF56112">
    <property type="entry name" value="Protein kinase-like (PK-like)"/>
    <property type="match status" value="1"/>
</dbReference>
<evidence type="ECO:0000256" key="15">
    <source>
        <dbReference type="ARBA" id="ARBA00022840"/>
    </source>
</evidence>
<keyword evidence="15" id="KW-0067">ATP-binding</keyword>
<evidence type="ECO:0000256" key="21">
    <source>
        <dbReference type="ARBA" id="ARBA00047899"/>
    </source>
</evidence>
<evidence type="ECO:0000256" key="10">
    <source>
        <dbReference type="ARBA" id="ARBA00022692"/>
    </source>
</evidence>
<keyword evidence="12" id="KW-0677">Repeat</keyword>
<evidence type="ECO:0000256" key="4">
    <source>
        <dbReference type="ARBA" id="ARBA00022475"/>
    </source>
</evidence>
<dbReference type="InterPro" id="IPR003591">
    <property type="entry name" value="Leu-rich_rpt_typical-subtyp"/>
</dbReference>
<keyword evidence="9" id="KW-0808">Transferase</keyword>
<keyword evidence="18" id="KW-0675">Receptor</keyword>
<keyword evidence="17 23" id="KW-0472">Membrane</keyword>
<evidence type="ECO:0000256" key="12">
    <source>
        <dbReference type="ARBA" id="ARBA00022737"/>
    </source>
</evidence>
<gene>
    <name evidence="25" type="ORF">I3842_12G013800</name>
</gene>
<dbReference type="InterPro" id="IPR008266">
    <property type="entry name" value="Tyr_kinase_AS"/>
</dbReference>
<name>A0A922IUJ5_CARIL</name>
<keyword evidence="19" id="KW-0325">Glycoprotein</keyword>
<evidence type="ECO:0000256" key="22">
    <source>
        <dbReference type="ARBA" id="ARBA00048679"/>
    </source>
</evidence>
<dbReference type="FunFam" id="3.80.10.10:FF:000416">
    <property type="entry name" value="Probable leucine-rich repeat receptor-like protein kinase At5g63930"/>
    <property type="match status" value="1"/>
</dbReference>
<evidence type="ECO:0000256" key="1">
    <source>
        <dbReference type="ARBA" id="ARBA00004191"/>
    </source>
</evidence>
<dbReference type="InterPro" id="IPR011009">
    <property type="entry name" value="Kinase-like_dom_sf"/>
</dbReference>